<feature type="region of interest" description="Disordered" evidence="1">
    <location>
        <begin position="18"/>
        <end position="72"/>
    </location>
</feature>
<reference evidence="2 3" key="1">
    <citation type="submission" date="2019-09" db="EMBL/GenBank/DDBJ databases">
        <authorList>
            <person name="Ou C."/>
        </authorList>
    </citation>
    <scope>NUCLEOTIDE SEQUENCE [LARGE SCALE GENOMIC DNA]</scope>
    <source>
        <strain evidence="2">S2</strain>
        <tissue evidence="2">Leaf</tissue>
    </source>
</reference>
<name>A0A5N5IH78_9ROSA</name>
<dbReference type="Proteomes" id="UP000327157">
    <property type="component" value="Chromosome 5"/>
</dbReference>
<dbReference type="EMBL" id="SMOL01000004">
    <property type="protein sequence ID" value="KAB2636960.1"/>
    <property type="molecule type" value="Genomic_DNA"/>
</dbReference>
<evidence type="ECO:0000313" key="2">
    <source>
        <dbReference type="EMBL" id="KAB2636960.1"/>
    </source>
</evidence>
<reference evidence="2 3" key="3">
    <citation type="submission" date="2019-11" db="EMBL/GenBank/DDBJ databases">
        <title>A de novo genome assembly of a pear dwarfing rootstock.</title>
        <authorList>
            <person name="Wang F."/>
            <person name="Wang J."/>
            <person name="Li S."/>
            <person name="Zhang Y."/>
            <person name="Fang M."/>
            <person name="Ma L."/>
            <person name="Zhao Y."/>
            <person name="Jiang S."/>
        </authorList>
    </citation>
    <scope>NUCLEOTIDE SEQUENCE [LARGE SCALE GENOMIC DNA]</scope>
    <source>
        <strain evidence="2">S2</strain>
        <tissue evidence="2">Leaf</tissue>
    </source>
</reference>
<feature type="compositionally biased region" description="Basic and acidic residues" evidence="1">
    <location>
        <begin position="60"/>
        <end position="72"/>
    </location>
</feature>
<organism evidence="2 3">
    <name type="scientific">Pyrus ussuriensis x Pyrus communis</name>
    <dbReference type="NCBI Taxonomy" id="2448454"/>
    <lineage>
        <taxon>Eukaryota</taxon>
        <taxon>Viridiplantae</taxon>
        <taxon>Streptophyta</taxon>
        <taxon>Embryophyta</taxon>
        <taxon>Tracheophyta</taxon>
        <taxon>Spermatophyta</taxon>
        <taxon>Magnoliopsida</taxon>
        <taxon>eudicotyledons</taxon>
        <taxon>Gunneridae</taxon>
        <taxon>Pentapetalae</taxon>
        <taxon>rosids</taxon>
        <taxon>fabids</taxon>
        <taxon>Rosales</taxon>
        <taxon>Rosaceae</taxon>
        <taxon>Amygdaloideae</taxon>
        <taxon>Maleae</taxon>
        <taxon>Pyrus</taxon>
    </lineage>
</organism>
<gene>
    <name evidence="2" type="ORF">D8674_027494</name>
</gene>
<accession>A0A5N5IH78</accession>
<protein>
    <submittedName>
        <fullName evidence="2">Uncharacterized protein</fullName>
    </submittedName>
</protein>
<proteinExistence type="predicted"/>
<evidence type="ECO:0000313" key="3">
    <source>
        <dbReference type="Proteomes" id="UP000327157"/>
    </source>
</evidence>
<comment type="caution">
    <text evidence="2">The sequence shown here is derived from an EMBL/GenBank/DDBJ whole genome shotgun (WGS) entry which is preliminary data.</text>
</comment>
<evidence type="ECO:0000256" key="1">
    <source>
        <dbReference type="SAM" id="MobiDB-lite"/>
    </source>
</evidence>
<reference evidence="3" key="2">
    <citation type="submission" date="2019-10" db="EMBL/GenBank/DDBJ databases">
        <title>A de novo genome assembly of a pear dwarfing rootstock.</title>
        <authorList>
            <person name="Wang F."/>
            <person name="Wang J."/>
            <person name="Li S."/>
            <person name="Zhang Y."/>
            <person name="Fang M."/>
            <person name="Ma L."/>
            <person name="Zhao Y."/>
            <person name="Jiang S."/>
        </authorList>
    </citation>
    <scope>NUCLEOTIDE SEQUENCE [LARGE SCALE GENOMIC DNA]</scope>
</reference>
<feature type="compositionally biased region" description="Basic and acidic residues" evidence="1">
    <location>
        <begin position="18"/>
        <end position="33"/>
    </location>
</feature>
<sequence>MADRLERDDDSSWVSLCRAERKGDRDSGREGKGTSRLTNLRETVAPIFDSETAGCRRGKGREGTERLQKRET</sequence>
<keyword evidence="3" id="KW-1185">Reference proteome</keyword>
<dbReference type="AlphaFoldDB" id="A0A5N5IH78"/>